<comment type="caution">
    <text evidence="1">The sequence shown here is derived from an EMBL/GenBank/DDBJ whole genome shotgun (WGS) entry which is preliminary data.</text>
</comment>
<dbReference type="EMBL" id="LXQA011004590">
    <property type="protein sequence ID" value="MCI80839.1"/>
    <property type="molecule type" value="Genomic_DNA"/>
</dbReference>
<feature type="non-terminal residue" evidence="1">
    <location>
        <position position="1"/>
    </location>
</feature>
<keyword evidence="2" id="KW-1185">Reference proteome</keyword>
<dbReference type="AlphaFoldDB" id="A0A392V0S5"/>
<name>A0A392V0S5_9FABA</name>
<organism evidence="1 2">
    <name type="scientific">Trifolium medium</name>
    <dbReference type="NCBI Taxonomy" id="97028"/>
    <lineage>
        <taxon>Eukaryota</taxon>
        <taxon>Viridiplantae</taxon>
        <taxon>Streptophyta</taxon>
        <taxon>Embryophyta</taxon>
        <taxon>Tracheophyta</taxon>
        <taxon>Spermatophyta</taxon>
        <taxon>Magnoliopsida</taxon>
        <taxon>eudicotyledons</taxon>
        <taxon>Gunneridae</taxon>
        <taxon>Pentapetalae</taxon>
        <taxon>rosids</taxon>
        <taxon>fabids</taxon>
        <taxon>Fabales</taxon>
        <taxon>Fabaceae</taxon>
        <taxon>Papilionoideae</taxon>
        <taxon>50 kb inversion clade</taxon>
        <taxon>NPAAA clade</taxon>
        <taxon>Hologalegina</taxon>
        <taxon>IRL clade</taxon>
        <taxon>Trifolieae</taxon>
        <taxon>Trifolium</taxon>
    </lineage>
</organism>
<evidence type="ECO:0000313" key="2">
    <source>
        <dbReference type="Proteomes" id="UP000265520"/>
    </source>
</evidence>
<accession>A0A392V0S5</accession>
<sequence length="22" mass="2359">SGFEGQSSRGSGNSQIQFMIKL</sequence>
<reference evidence="1 2" key="1">
    <citation type="journal article" date="2018" name="Front. Plant Sci.">
        <title>Red Clover (Trifolium pratense) and Zigzag Clover (T. medium) - A Picture of Genomic Similarities and Differences.</title>
        <authorList>
            <person name="Dluhosova J."/>
            <person name="Istvanek J."/>
            <person name="Nedelnik J."/>
            <person name="Repkova J."/>
        </authorList>
    </citation>
    <scope>NUCLEOTIDE SEQUENCE [LARGE SCALE GENOMIC DNA]</scope>
    <source>
        <strain evidence="2">cv. 10/8</strain>
        <tissue evidence="1">Leaf</tissue>
    </source>
</reference>
<proteinExistence type="predicted"/>
<protein>
    <submittedName>
        <fullName evidence="1">Uncharacterized protein</fullName>
    </submittedName>
</protein>
<dbReference type="Proteomes" id="UP000265520">
    <property type="component" value="Unassembled WGS sequence"/>
</dbReference>
<evidence type="ECO:0000313" key="1">
    <source>
        <dbReference type="EMBL" id="MCI80839.1"/>
    </source>
</evidence>